<accession>A0AAE3N7Q0</accession>
<evidence type="ECO:0000313" key="3">
    <source>
        <dbReference type="Proteomes" id="UP001212602"/>
    </source>
</evidence>
<protein>
    <submittedName>
        <fullName evidence="2">Integrase</fullName>
    </submittedName>
</protein>
<gene>
    <name evidence="2" type="ORF">PGB34_14400</name>
</gene>
<comment type="caution">
    <text evidence="2">The sequence shown here is derived from an EMBL/GenBank/DDBJ whole genome shotgun (WGS) entry which is preliminary data.</text>
</comment>
<sequence length="119" mass="12776">MSAVPRASDAVEHWFDPLLARRLAQAGMGTLGALTERINEAGTRWWYPVRGMGVTRAARVVQWLQAQPGALGLVAAVGAQGTAPRNEHAGQAAPQQALPRGSEPAHWVRQLCALQPVEH</sequence>
<evidence type="ECO:0000256" key="1">
    <source>
        <dbReference type="SAM" id="MobiDB-lite"/>
    </source>
</evidence>
<name>A0AAE3N7Q0_9BURK</name>
<evidence type="ECO:0000313" key="2">
    <source>
        <dbReference type="EMBL" id="MDA7417555.1"/>
    </source>
</evidence>
<proteinExistence type="predicted"/>
<dbReference type="RefSeq" id="WP_271428772.1">
    <property type="nucleotide sequence ID" value="NZ_JAQIPB010000006.1"/>
</dbReference>
<dbReference type="Pfam" id="PF12482">
    <property type="entry name" value="DUF3701"/>
    <property type="match status" value="1"/>
</dbReference>
<dbReference type="AlphaFoldDB" id="A0AAE3N7Q0"/>
<dbReference type="InterPro" id="IPR022169">
    <property type="entry name" value="DUF3701"/>
</dbReference>
<dbReference type="Proteomes" id="UP001212602">
    <property type="component" value="Unassembled WGS sequence"/>
</dbReference>
<dbReference type="EMBL" id="JAQIPB010000006">
    <property type="protein sequence ID" value="MDA7417555.1"/>
    <property type="molecule type" value="Genomic_DNA"/>
</dbReference>
<organism evidence="2 3">
    <name type="scientific">Xenophilus arseniciresistens</name>
    <dbReference type="NCBI Taxonomy" id="1283306"/>
    <lineage>
        <taxon>Bacteria</taxon>
        <taxon>Pseudomonadati</taxon>
        <taxon>Pseudomonadota</taxon>
        <taxon>Betaproteobacteria</taxon>
        <taxon>Burkholderiales</taxon>
        <taxon>Comamonadaceae</taxon>
        <taxon>Xenophilus</taxon>
    </lineage>
</organism>
<keyword evidence="3" id="KW-1185">Reference proteome</keyword>
<feature type="region of interest" description="Disordered" evidence="1">
    <location>
        <begin position="81"/>
        <end position="102"/>
    </location>
</feature>
<reference evidence="2" key="1">
    <citation type="submission" date="2023-01" db="EMBL/GenBank/DDBJ databases">
        <title>Xenophilus mangrovi sp. nov., isolated from soil of Mangrove nature reserve.</title>
        <authorList>
            <person name="Xu S."/>
            <person name="Liu Z."/>
            <person name="Xu Y."/>
        </authorList>
    </citation>
    <scope>NUCLEOTIDE SEQUENCE</scope>
    <source>
        <strain evidence="2">YW8</strain>
    </source>
</reference>